<dbReference type="SUPFAM" id="SSF117856">
    <property type="entry name" value="AF0104/ALDC/Ptd012-like"/>
    <property type="match status" value="2"/>
</dbReference>
<dbReference type="RefSeq" id="WP_167198070.1">
    <property type="nucleotide sequence ID" value="NZ_JAAORB010000028.1"/>
</dbReference>
<sequence>MTDQATGRTIRHPGPAATDRWRAVACRAHPVKVRLRAGLTFGDAVAQGLEAQGHSAGYLRLENVPMENLSYVIPAPAPGDGHAAWYSATRRIHDRPRILTAGVHLGLRDGAPFTHCHGFWRGDSGEPAMGHLLPTESEIAEDCVVTGWAVSGATLAVEHDPETWFSLFQPQASPMHEGGQDALLCTLQPNQDITAAVEELAEARGFAEARIEGIGSVVGACFDAGPGLDSYATEVFLTEADFRQGQARLNSISVGFDGVHRDGRLTRLRNSVCVTAELLMIRS</sequence>
<dbReference type="AlphaFoldDB" id="A0A967BHM4"/>
<gene>
    <name evidence="1" type="ORF">HAT86_12310</name>
</gene>
<organism evidence="1 2">
    <name type="scientific">Roseovarius gahaiensis</name>
    <dbReference type="NCBI Taxonomy" id="2716691"/>
    <lineage>
        <taxon>Bacteria</taxon>
        <taxon>Pseudomonadati</taxon>
        <taxon>Pseudomonadota</taxon>
        <taxon>Alphaproteobacteria</taxon>
        <taxon>Rhodobacterales</taxon>
        <taxon>Roseobacteraceae</taxon>
        <taxon>Roseovarius</taxon>
    </lineage>
</organism>
<name>A0A967BHM4_9RHOB</name>
<comment type="caution">
    <text evidence="1">The sequence shown here is derived from an EMBL/GenBank/DDBJ whole genome shotgun (WGS) entry which is preliminary data.</text>
</comment>
<keyword evidence="2" id="KW-1185">Reference proteome</keyword>
<dbReference type="Gene3D" id="3.30.1330.80">
    <property type="entry name" value="Hypothetical protein, similar to alpha- acetolactate decarboxylase, domain 2"/>
    <property type="match status" value="1"/>
</dbReference>
<dbReference type="EMBL" id="JAAORB010000028">
    <property type="protein sequence ID" value="NHQ75238.1"/>
    <property type="molecule type" value="Genomic_DNA"/>
</dbReference>
<protein>
    <submittedName>
        <fullName evidence="1">DUF296 domain-containing protein</fullName>
    </submittedName>
</protein>
<reference evidence="1" key="1">
    <citation type="submission" date="2020-03" db="EMBL/GenBank/DDBJ databases">
        <title>Roseovarius gahaiensis sp. nov., isolated from Gahai Saline Lake, China.</title>
        <authorList>
            <person name="Sun X."/>
        </authorList>
    </citation>
    <scope>NUCLEOTIDE SEQUENCE</scope>
    <source>
        <strain evidence="1">GH877</strain>
    </source>
</reference>
<proteinExistence type="predicted"/>
<evidence type="ECO:0000313" key="2">
    <source>
        <dbReference type="Proteomes" id="UP000639775"/>
    </source>
</evidence>
<evidence type="ECO:0000313" key="1">
    <source>
        <dbReference type="EMBL" id="NHQ75238.1"/>
    </source>
</evidence>
<accession>A0A967BHM4</accession>
<dbReference type="Proteomes" id="UP000639775">
    <property type="component" value="Unassembled WGS sequence"/>
</dbReference>